<dbReference type="Proteomes" id="UP000562492">
    <property type="component" value="Unassembled WGS sequence"/>
</dbReference>
<gene>
    <name evidence="1" type="ORF">HNP33_002043</name>
</gene>
<protein>
    <submittedName>
        <fullName evidence="1">Uncharacterized protein</fullName>
    </submittedName>
</protein>
<keyword evidence="2" id="KW-1185">Reference proteome</keyword>
<name>A0ABR6RFN4_9BURK</name>
<reference evidence="1 2" key="1">
    <citation type="submission" date="2020-08" db="EMBL/GenBank/DDBJ databases">
        <title>Functional genomics of gut bacteria from endangered species of beetles.</title>
        <authorList>
            <person name="Carlos-Shanley C."/>
        </authorList>
    </citation>
    <scope>NUCLEOTIDE SEQUENCE [LARGE SCALE GENOMIC DNA]</scope>
    <source>
        <strain evidence="1 2">S00124</strain>
    </source>
</reference>
<dbReference type="EMBL" id="JACHKZ010000010">
    <property type="protein sequence ID" value="MBB6577975.1"/>
    <property type="molecule type" value="Genomic_DNA"/>
</dbReference>
<evidence type="ECO:0000313" key="2">
    <source>
        <dbReference type="Proteomes" id="UP000562492"/>
    </source>
</evidence>
<sequence length="89" mass="10092">MAIAVAARRWRDAQRLRLEARRAKRKAHEAVYVVFYSPQLMAARDAADKAVTDTRRGERKALKALAKLCDQAWPYEDALTVDEVLALPP</sequence>
<proteinExistence type="predicted"/>
<accession>A0ABR6RFN4</accession>
<comment type="caution">
    <text evidence="1">The sequence shown here is derived from an EMBL/GenBank/DDBJ whole genome shotgun (WGS) entry which is preliminary data.</text>
</comment>
<organism evidence="1 2">
    <name type="scientific">Comamonas odontotermitis</name>
    <dbReference type="NCBI Taxonomy" id="379895"/>
    <lineage>
        <taxon>Bacteria</taxon>
        <taxon>Pseudomonadati</taxon>
        <taxon>Pseudomonadota</taxon>
        <taxon>Betaproteobacteria</taxon>
        <taxon>Burkholderiales</taxon>
        <taxon>Comamonadaceae</taxon>
        <taxon>Comamonas</taxon>
    </lineage>
</organism>
<dbReference type="RefSeq" id="WP_184707970.1">
    <property type="nucleotide sequence ID" value="NZ_JACHKZ010000010.1"/>
</dbReference>
<evidence type="ECO:0000313" key="1">
    <source>
        <dbReference type="EMBL" id="MBB6577975.1"/>
    </source>
</evidence>